<protein>
    <submittedName>
        <fullName evidence="3">Uncharacterized protein</fullName>
    </submittedName>
</protein>
<feature type="region of interest" description="Disordered" evidence="2">
    <location>
        <begin position="103"/>
        <end position="155"/>
    </location>
</feature>
<dbReference type="AlphaFoldDB" id="A0AAD7I848"/>
<feature type="compositionally biased region" description="Pro residues" evidence="2">
    <location>
        <begin position="137"/>
        <end position="155"/>
    </location>
</feature>
<feature type="compositionally biased region" description="Low complexity" evidence="2">
    <location>
        <begin position="217"/>
        <end position="227"/>
    </location>
</feature>
<proteinExistence type="predicted"/>
<feature type="compositionally biased region" description="Basic and acidic residues" evidence="2">
    <location>
        <begin position="643"/>
        <end position="652"/>
    </location>
</feature>
<gene>
    <name evidence="3" type="ORF">DFH07DRAFT_779807</name>
</gene>
<feature type="coiled-coil region" evidence="1">
    <location>
        <begin position="261"/>
        <end position="332"/>
    </location>
</feature>
<name>A0AAD7I848_9AGAR</name>
<dbReference type="Proteomes" id="UP001215280">
    <property type="component" value="Unassembled WGS sequence"/>
</dbReference>
<evidence type="ECO:0000256" key="2">
    <source>
        <dbReference type="SAM" id="MobiDB-lite"/>
    </source>
</evidence>
<evidence type="ECO:0000313" key="4">
    <source>
        <dbReference type="Proteomes" id="UP001215280"/>
    </source>
</evidence>
<feature type="region of interest" description="Disordered" evidence="2">
    <location>
        <begin position="472"/>
        <end position="501"/>
    </location>
</feature>
<evidence type="ECO:0000256" key="1">
    <source>
        <dbReference type="SAM" id="Coils"/>
    </source>
</evidence>
<feature type="compositionally biased region" description="Basic and acidic residues" evidence="2">
    <location>
        <begin position="17"/>
        <end position="34"/>
    </location>
</feature>
<feature type="region of interest" description="Disordered" evidence="2">
    <location>
        <begin position="1"/>
        <end position="75"/>
    </location>
</feature>
<accession>A0AAD7I848</accession>
<feature type="region of interest" description="Disordered" evidence="2">
    <location>
        <begin position="641"/>
        <end position="677"/>
    </location>
</feature>
<sequence>MSSDPTKSTRRGTAGTENHHAPKHDLGKERDSKRRSIASANSEGGFYLNPFGAGASLPLNGANHSPPRPRWMIPADMQLPPEQWSYKYTPERTAAEQEIYQLGKKSDPPPSTQFRPEDAPSFAHFASPEIDPSLSPSIPPVAGPVQKPKPNPTPPSIMFPFGSSSKAVTPFAATPQPQNRAPNCDPNVTPVSSDPIPSTWTSRSVLALSKNHASQIVSSSSRPRSVSNLDDNQPASPVPETPFNLPRPQAAAIPKAVTDKLMKHDAQIRGLEDNISRMTREVNILTDRDMTEGVKHDINDLENEQIGLEQRVDVLEETIAKQNKTIERLLQIVEQRGEIPEAEAEEVPAGKQKRGRDNALNNATRKSLYVAMGLASTSQLKAAATLVPSKKGGSYIKDRESVGKLLRPDWGSSFAENTVWHDPMVKFLRAKGPALVPALTSAILAQKSNQELLDRLEVVFKNVSTEFRKAGRVGGDENIEHDEEKQPRTQAEEKRENRHRGRKTKACRLKCEERIATIDDGRIHIPTKHKYILQPIYQSTDESDDTDIVDSDTETEADVEVPAKTTRKPWITRPPAYRCSETEAAIVFIDAALMERRRQYERNNRGKTSAHPRIRGETKETPLPFIRGNTHLRIPRSAIDTDWLARHPEQDTPSRIYDSDDEMEDTEQDADDEAGAI</sequence>
<feature type="region of interest" description="Disordered" evidence="2">
    <location>
        <begin position="215"/>
        <end position="246"/>
    </location>
</feature>
<organism evidence="3 4">
    <name type="scientific">Mycena maculata</name>
    <dbReference type="NCBI Taxonomy" id="230809"/>
    <lineage>
        <taxon>Eukaryota</taxon>
        <taxon>Fungi</taxon>
        <taxon>Dikarya</taxon>
        <taxon>Basidiomycota</taxon>
        <taxon>Agaricomycotina</taxon>
        <taxon>Agaricomycetes</taxon>
        <taxon>Agaricomycetidae</taxon>
        <taxon>Agaricales</taxon>
        <taxon>Marasmiineae</taxon>
        <taxon>Mycenaceae</taxon>
        <taxon>Mycena</taxon>
    </lineage>
</organism>
<feature type="compositionally biased region" description="Basic and acidic residues" evidence="2">
    <location>
        <begin position="482"/>
        <end position="496"/>
    </location>
</feature>
<evidence type="ECO:0000313" key="3">
    <source>
        <dbReference type="EMBL" id="KAJ7736017.1"/>
    </source>
</evidence>
<feature type="compositionally biased region" description="Acidic residues" evidence="2">
    <location>
        <begin position="659"/>
        <end position="677"/>
    </location>
</feature>
<dbReference type="EMBL" id="JARJLG010000151">
    <property type="protein sequence ID" value="KAJ7736017.1"/>
    <property type="molecule type" value="Genomic_DNA"/>
</dbReference>
<keyword evidence="1" id="KW-0175">Coiled coil</keyword>
<reference evidence="3" key="1">
    <citation type="submission" date="2023-03" db="EMBL/GenBank/DDBJ databases">
        <title>Massive genome expansion in bonnet fungi (Mycena s.s.) driven by repeated elements and novel gene families across ecological guilds.</title>
        <authorList>
            <consortium name="Lawrence Berkeley National Laboratory"/>
            <person name="Harder C.B."/>
            <person name="Miyauchi S."/>
            <person name="Viragh M."/>
            <person name="Kuo A."/>
            <person name="Thoen E."/>
            <person name="Andreopoulos B."/>
            <person name="Lu D."/>
            <person name="Skrede I."/>
            <person name="Drula E."/>
            <person name="Henrissat B."/>
            <person name="Morin E."/>
            <person name="Kohler A."/>
            <person name="Barry K."/>
            <person name="LaButti K."/>
            <person name="Morin E."/>
            <person name="Salamov A."/>
            <person name="Lipzen A."/>
            <person name="Mereny Z."/>
            <person name="Hegedus B."/>
            <person name="Baldrian P."/>
            <person name="Stursova M."/>
            <person name="Weitz H."/>
            <person name="Taylor A."/>
            <person name="Grigoriev I.V."/>
            <person name="Nagy L.G."/>
            <person name="Martin F."/>
            <person name="Kauserud H."/>
        </authorList>
    </citation>
    <scope>NUCLEOTIDE SEQUENCE</scope>
    <source>
        <strain evidence="3">CBHHK188m</strain>
    </source>
</reference>
<keyword evidence="4" id="KW-1185">Reference proteome</keyword>
<comment type="caution">
    <text evidence="3">The sequence shown here is derived from an EMBL/GenBank/DDBJ whole genome shotgun (WGS) entry which is preliminary data.</text>
</comment>